<dbReference type="Gramene" id="Kaladp0039s0301.1.v1.1">
    <property type="protein sequence ID" value="Kaladp0039s0301.1.v1.1.CDS.1"/>
    <property type="gene ID" value="Kaladp0039s0301.v1.1"/>
</dbReference>
<sequence length="282" mass="30168">MDKNPTTLFLLFILFLAFSSIPRVDSECVKRNFKYPIPSGKPVVTSSSATAQQPSPSSSSSSSSSSSKEEKISSSSSSSETSSSGSASVSGSSSGADDSPDAEPQSKSLFGGMLKQVLNHIDANSPILNIPRANVEDPEIKKMCDKTDYPDLCQSTVAHFMDGRNDPVSMLDMVIKACVQYTHLAMAGAKKLSASPAFGRIKSRFNDIAEYYADALENLQDAANAIKVKDMATVNINLSAALDDFGAYEDDWGETSPMADFDTKLTHMASNCLAIATLVKFH</sequence>
<dbReference type="PANTHER" id="PTHR36710:SF18">
    <property type="entry name" value="PECTINESTERASE INHIBITOR 5-RELATED"/>
    <property type="match status" value="1"/>
</dbReference>
<dbReference type="InterPro" id="IPR006501">
    <property type="entry name" value="Pectinesterase_inhib_dom"/>
</dbReference>
<keyword evidence="1 5" id="KW-0732">Signal</keyword>
<feature type="compositionally biased region" description="Low complexity" evidence="4">
    <location>
        <begin position="73"/>
        <end position="94"/>
    </location>
</feature>
<dbReference type="SUPFAM" id="SSF101148">
    <property type="entry name" value="Plant invertase/pectin methylesterase inhibitor"/>
    <property type="match status" value="1"/>
</dbReference>
<evidence type="ECO:0000313" key="7">
    <source>
        <dbReference type="EnsemblPlants" id="Kaladp0039s0301.1.v1.1.CDS.1"/>
    </source>
</evidence>
<dbReference type="NCBIfam" id="TIGR01614">
    <property type="entry name" value="PME_inhib"/>
    <property type="match status" value="1"/>
</dbReference>
<keyword evidence="8" id="KW-1185">Reference proteome</keyword>
<dbReference type="Pfam" id="PF04043">
    <property type="entry name" value="PMEI"/>
    <property type="match status" value="1"/>
</dbReference>
<evidence type="ECO:0000259" key="6">
    <source>
        <dbReference type="SMART" id="SM00856"/>
    </source>
</evidence>
<accession>A0A7N0TKR2</accession>
<reference evidence="7" key="1">
    <citation type="submission" date="2021-01" db="UniProtKB">
        <authorList>
            <consortium name="EnsemblPlants"/>
        </authorList>
    </citation>
    <scope>IDENTIFICATION</scope>
</reference>
<dbReference type="InterPro" id="IPR052421">
    <property type="entry name" value="PCW_Enzyme_Inhibitor"/>
</dbReference>
<dbReference type="CDD" id="cd15800">
    <property type="entry name" value="PMEI-like_2"/>
    <property type="match status" value="1"/>
</dbReference>
<feature type="domain" description="Pectinesterase inhibitor" evidence="6">
    <location>
        <begin position="135"/>
        <end position="275"/>
    </location>
</feature>
<feature type="compositionally biased region" description="Low complexity" evidence="4">
    <location>
        <begin position="44"/>
        <end position="66"/>
    </location>
</feature>
<evidence type="ECO:0000256" key="3">
    <source>
        <dbReference type="ARBA" id="ARBA00038471"/>
    </source>
</evidence>
<protein>
    <recommendedName>
        <fullName evidence="6">Pectinesterase inhibitor domain-containing protein</fullName>
    </recommendedName>
</protein>
<feature type="chain" id="PRO_5029794297" description="Pectinesterase inhibitor domain-containing protein" evidence="5">
    <location>
        <begin position="27"/>
        <end position="282"/>
    </location>
</feature>
<feature type="region of interest" description="Disordered" evidence="4">
    <location>
        <begin position="38"/>
        <end position="107"/>
    </location>
</feature>
<dbReference type="Gene3D" id="1.20.140.40">
    <property type="entry name" value="Invertase/pectin methylesterase inhibitor family protein"/>
    <property type="match status" value="1"/>
</dbReference>
<dbReference type="EnsemblPlants" id="Kaladp0039s0301.1.v1.1">
    <property type="protein sequence ID" value="Kaladp0039s0301.1.v1.1.CDS.1"/>
    <property type="gene ID" value="Kaladp0039s0301.v1.1"/>
</dbReference>
<feature type="signal peptide" evidence="5">
    <location>
        <begin position="1"/>
        <end position="26"/>
    </location>
</feature>
<dbReference type="Proteomes" id="UP000594263">
    <property type="component" value="Unplaced"/>
</dbReference>
<evidence type="ECO:0000313" key="8">
    <source>
        <dbReference type="Proteomes" id="UP000594263"/>
    </source>
</evidence>
<comment type="similarity">
    <text evidence="3">Belongs to the PMEI family.</text>
</comment>
<organism evidence="7 8">
    <name type="scientific">Kalanchoe fedtschenkoi</name>
    <name type="common">Lavender scallops</name>
    <name type="synonym">South American air plant</name>
    <dbReference type="NCBI Taxonomy" id="63787"/>
    <lineage>
        <taxon>Eukaryota</taxon>
        <taxon>Viridiplantae</taxon>
        <taxon>Streptophyta</taxon>
        <taxon>Embryophyta</taxon>
        <taxon>Tracheophyta</taxon>
        <taxon>Spermatophyta</taxon>
        <taxon>Magnoliopsida</taxon>
        <taxon>eudicotyledons</taxon>
        <taxon>Gunneridae</taxon>
        <taxon>Pentapetalae</taxon>
        <taxon>Saxifragales</taxon>
        <taxon>Crassulaceae</taxon>
        <taxon>Kalanchoe</taxon>
    </lineage>
</organism>
<keyword evidence="2" id="KW-1015">Disulfide bond</keyword>
<proteinExistence type="inferred from homology"/>
<dbReference type="GO" id="GO:0004857">
    <property type="term" value="F:enzyme inhibitor activity"/>
    <property type="evidence" value="ECO:0007669"/>
    <property type="project" value="InterPro"/>
</dbReference>
<dbReference type="InterPro" id="IPR035513">
    <property type="entry name" value="Invertase/methylesterase_inhib"/>
</dbReference>
<dbReference type="PANTHER" id="PTHR36710">
    <property type="entry name" value="PECTINESTERASE INHIBITOR-LIKE"/>
    <property type="match status" value="1"/>
</dbReference>
<evidence type="ECO:0000256" key="5">
    <source>
        <dbReference type="SAM" id="SignalP"/>
    </source>
</evidence>
<dbReference type="SMART" id="SM00856">
    <property type="entry name" value="PMEI"/>
    <property type="match status" value="1"/>
</dbReference>
<dbReference type="AlphaFoldDB" id="A0A7N0TKR2"/>
<evidence type="ECO:0000256" key="4">
    <source>
        <dbReference type="SAM" id="MobiDB-lite"/>
    </source>
</evidence>
<evidence type="ECO:0000256" key="2">
    <source>
        <dbReference type="ARBA" id="ARBA00023157"/>
    </source>
</evidence>
<evidence type="ECO:0000256" key="1">
    <source>
        <dbReference type="ARBA" id="ARBA00022729"/>
    </source>
</evidence>
<dbReference type="OMA" id="PMFLCFF"/>
<name>A0A7N0TKR2_KALFE</name>